<organism evidence="3 4">
    <name type="scientific">Devosia salina</name>
    <dbReference type="NCBI Taxonomy" id="2860336"/>
    <lineage>
        <taxon>Bacteria</taxon>
        <taxon>Pseudomonadati</taxon>
        <taxon>Pseudomonadota</taxon>
        <taxon>Alphaproteobacteria</taxon>
        <taxon>Hyphomicrobiales</taxon>
        <taxon>Devosiaceae</taxon>
        <taxon>Devosia</taxon>
    </lineage>
</organism>
<dbReference type="PANTHER" id="PTHR12169:SF6">
    <property type="entry name" value="AFG1-LIKE ATPASE"/>
    <property type="match status" value="1"/>
</dbReference>
<proteinExistence type="predicted"/>
<dbReference type="RefSeq" id="WP_220304443.1">
    <property type="nucleotide sequence ID" value="NZ_CP080590.1"/>
</dbReference>
<dbReference type="Pfam" id="PF03969">
    <property type="entry name" value="AFG1_ATPase"/>
    <property type="match status" value="1"/>
</dbReference>
<dbReference type="InterPro" id="IPR005654">
    <property type="entry name" value="ATPase_AFG1-like"/>
</dbReference>
<dbReference type="NCBIfam" id="NF040713">
    <property type="entry name" value="ZapE"/>
    <property type="match status" value="1"/>
</dbReference>
<dbReference type="SUPFAM" id="SSF52540">
    <property type="entry name" value="P-loop containing nucleoside triphosphate hydrolases"/>
    <property type="match status" value="1"/>
</dbReference>
<reference evidence="3 4" key="1">
    <citation type="submission" date="2021-08" db="EMBL/GenBank/DDBJ databases">
        <title>Devosia salina sp. nov., isolated from the South China Sea sediment.</title>
        <authorList>
            <person name="Zhou Z."/>
        </authorList>
    </citation>
    <scope>NUCLEOTIDE SEQUENCE [LARGE SCALE GENOMIC DNA]</scope>
    <source>
        <strain evidence="3 4">SCS-3</strain>
    </source>
</reference>
<dbReference type="Proteomes" id="UP000825799">
    <property type="component" value="Chromosome"/>
</dbReference>
<keyword evidence="4" id="KW-1185">Reference proteome</keyword>
<dbReference type="EMBL" id="CP080590">
    <property type="protein sequence ID" value="QYO75949.1"/>
    <property type="molecule type" value="Genomic_DNA"/>
</dbReference>
<dbReference type="PANTHER" id="PTHR12169">
    <property type="entry name" value="ATPASE N2B"/>
    <property type="match status" value="1"/>
</dbReference>
<dbReference type="Gene3D" id="3.40.50.300">
    <property type="entry name" value="P-loop containing nucleotide triphosphate hydrolases"/>
    <property type="match status" value="1"/>
</dbReference>
<evidence type="ECO:0000256" key="2">
    <source>
        <dbReference type="ARBA" id="ARBA00022840"/>
    </source>
</evidence>
<name>A0ABX8WCY5_9HYPH</name>
<evidence type="ECO:0000313" key="3">
    <source>
        <dbReference type="EMBL" id="QYO75949.1"/>
    </source>
</evidence>
<accession>A0ABX8WCY5</accession>
<sequence>MSSSTSARNGPVLAAYHDLVARGALTPDPAQVEAAGQLDRVLHDLVARKPKRVFGFFEKPAHGARGLYLHGEVGRGKTMLMDLFFAAVPFAAKRRVHFHEFMDEVHADISAFRKSPRGKDDDADPIEAVVKPILKSGLRLLCLDEFHVHDITNAMLLDRLFSKLFAGGVTLVATSNVVPDGLYKDGLNRQLFLPFIALLKEKTVVAGLPSEQDYRRLKFAGQHVFAFGTGPEVRDAMDQMWLRITGGEPGAPAVVESIGRKIHVPLASMGAARFGFSDLCEKPLGTRDFVRIAHQFDSLVIDGVPQMDRTKSDAAKRFILLIDSLYDRGVKLAASFAVPLEQLGADDKTAFEFQRTLSRLTEMQSEEYLAKGLRDAAPSDAE</sequence>
<keyword evidence="2" id="KW-0067">ATP-binding</keyword>
<dbReference type="InterPro" id="IPR027417">
    <property type="entry name" value="P-loop_NTPase"/>
</dbReference>
<keyword evidence="1" id="KW-0547">Nucleotide-binding</keyword>
<gene>
    <name evidence="3" type="ORF">K1X15_15135</name>
</gene>
<evidence type="ECO:0000256" key="1">
    <source>
        <dbReference type="ARBA" id="ARBA00022741"/>
    </source>
</evidence>
<evidence type="ECO:0000313" key="4">
    <source>
        <dbReference type="Proteomes" id="UP000825799"/>
    </source>
</evidence>
<protein>
    <submittedName>
        <fullName evidence="3">AFG1 family ATPase</fullName>
    </submittedName>
</protein>